<feature type="region of interest" description="Disordered" evidence="1">
    <location>
        <begin position="1138"/>
        <end position="1170"/>
    </location>
</feature>
<dbReference type="EMBL" id="JABEBT010000029">
    <property type="protein sequence ID" value="KAF7636459.1"/>
    <property type="molecule type" value="Genomic_DNA"/>
</dbReference>
<feature type="compositionally biased region" description="Basic residues" evidence="1">
    <location>
        <begin position="864"/>
        <end position="873"/>
    </location>
</feature>
<feature type="compositionally biased region" description="Basic and acidic residues" evidence="1">
    <location>
        <begin position="266"/>
        <end position="277"/>
    </location>
</feature>
<feature type="region of interest" description="Disordered" evidence="1">
    <location>
        <begin position="1076"/>
        <end position="1121"/>
    </location>
</feature>
<evidence type="ECO:0000313" key="3">
    <source>
        <dbReference type="Proteomes" id="UP000605970"/>
    </source>
</evidence>
<evidence type="ECO:0000313" key="2">
    <source>
        <dbReference type="EMBL" id="KAF7636459.1"/>
    </source>
</evidence>
<name>A0A8S9ZT82_9BILA</name>
<feature type="compositionally biased region" description="Basic and acidic residues" evidence="1">
    <location>
        <begin position="874"/>
        <end position="892"/>
    </location>
</feature>
<comment type="caution">
    <text evidence="2">The sequence shown here is derived from an EMBL/GenBank/DDBJ whole genome shotgun (WGS) entry which is preliminary data.</text>
</comment>
<accession>A0A8S9ZT82</accession>
<organism evidence="2 3">
    <name type="scientific">Meloidogyne graminicola</name>
    <dbReference type="NCBI Taxonomy" id="189291"/>
    <lineage>
        <taxon>Eukaryota</taxon>
        <taxon>Metazoa</taxon>
        <taxon>Ecdysozoa</taxon>
        <taxon>Nematoda</taxon>
        <taxon>Chromadorea</taxon>
        <taxon>Rhabditida</taxon>
        <taxon>Tylenchina</taxon>
        <taxon>Tylenchomorpha</taxon>
        <taxon>Tylenchoidea</taxon>
        <taxon>Meloidogynidae</taxon>
        <taxon>Meloidogyninae</taxon>
        <taxon>Meloidogyne</taxon>
    </lineage>
</organism>
<feature type="region of interest" description="Disordered" evidence="1">
    <location>
        <begin position="177"/>
        <end position="196"/>
    </location>
</feature>
<feature type="region of interest" description="Disordered" evidence="1">
    <location>
        <begin position="791"/>
        <end position="818"/>
    </location>
</feature>
<feature type="region of interest" description="Disordered" evidence="1">
    <location>
        <begin position="235"/>
        <end position="295"/>
    </location>
</feature>
<feature type="compositionally biased region" description="Low complexity" evidence="1">
    <location>
        <begin position="573"/>
        <end position="592"/>
    </location>
</feature>
<feature type="compositionally biased region" description="Polar residues" evidence="1">
    <location>
        <begin position="801"/>
        <end position="813"/>
    </location>
</feature>
<gene>
    <name evidence="2" type="ORF">Mgra_00004046</name>
</gene>
<feature type="compositionally biased region" description="Polar residues" evidence="1">
    <location>
        <begin position="248"/>
        <end position="265"/>
    </location>
</feature>
<sequence>MSGVFKTSSQADQKQQNKLQEIQTRIRIQQSQQQKNSLLPSQFFCSSTPSSSDDSCVQKQQIEFHHLVKNNQQFGKNSEEINSSNKNWAVKTSLLNRLRLKTAATCEGRRNNIGGHNEQLEKNGAKKHSEQKINTNTYIAVIDKETTRVASVPITSTVVVTENQSNFYCSLLTSNSTSNSGALDKQHSLTPSISDNSDDFIEQDLAIKTSASIYEKSTKFCDNKVSDSLSNTLTAPSQRIESKPLQVYSPSNNESSSLDQQSNLIKHSEENKPERQQSFELTSVGQQKSPLTDPFAVPALPASKQKFVSLSVNSLEEPNLFKKEQGESQFGQTLLQSNQIQTSISYSVTTEQLHTNSSEQFQQLTDNQSALDIEEPQHSNIFKTDSSEDLLNNKKEAEKESHRWDINEASEPLEVLKSERLSLRISSAAALQFRRLALNHSKVLNIIGINTVQFNPKNTGIQTSLDCLPPVVQLIGKRAPSLDHISRRRSRLHHLRQQKLLILQHTQQHQQSAATALQQRSLQRRQVPALPQKTATTLTAAAASMSISTRTPKSRSMLEASPNLNSQSYGQKQLNSSSSSSNSTTPQQRTPPSNLPSHFSSPSLTAIFQQQNEHQNSVPNMNSNKTNDSQHLILSSSTQQPQQQKSLTAVPNKAELNNGAAENSPFLVNLLSNKATCSPVLQQPQNSQNISQQNVTHSPQHQQQIMMVKQQQMVAIHNQQQFDPSINGCPPPYQQIHPLNSQFYNGSMNLQQQQLYQQQQHQRPQSMLYGVGPSGMLNNHSQQQHYMIVGSSPPTGPSPSQHNRQAMQCSANGPQPLGGIIASPPVASSSYFGMHPNYIHQNMAAPNSGVSAINTQVTFDESPKKRKRMSKKQQQKEQQLKEEREQQQKHLQEQQAMAAYRHHQQMLYMQQQQQQQRMTTMGAGQQMCGIGMPSNVQESKLQPGQSIASQQHYQQQQQLYQQHYIGLNGQPTIHKQQDAPVMQNNISAPICQHGTPQKNSPMQFAGAQQHQQYVVSVPPGHQQQQPNNYYIMSPQQQHAVWANTPNQMPQCGLQQQTASNEFTACLTNQSQQHHQQIVQSQQAFRTPGTPHYYSQSPASATPFYSPPPSHNQQLQQQQPGAPLSGCIVVPGNRTGLSTPVSNVCGRPTPPHSVRSFENSQQQNSCTPSGSLDTNAEIAKQNSILNSTISSQNHQMVTHLHQSSNEFYQQQTFHHQRQQTMVGQQQVINHQNSQNSLNQQQSSQNFPQFSDFAEGGLGDADDLSVPGILNEGIDDLDLIEPMRYGNEQQQQNHNNLVDQKQQQHIILQQQNDFYKEKQQQQHGQTKQNVQGFKRQILTFGQSGQQCKKQKRKYSIHQMQNGMDDEKKNILIQNDKSHQEMLEMSIEQRNVAEMVLLPDRSPQIGDTPLSPSKLSETQDRNVSDAIASVMERVAKHGQLFVSKTSNF</sequence>
<evidence type="ECO:0000256" key="1">
    <source>
        <dbReference type="SAM" id="MobiDB-lite"/>
    </source>
</evidence>
<feature type="region of interest" description="Disordered" evidence="1">
    <location>
        <begin position="860"/>
        <end position="894"/>
    </location>
</feature>
<feature type="region of interest" description="Disordered" evidence="1">
    <location>
        <begin position="512"/>
        <end position="601"/>
    </location>
</feature>
<reference evidence="2" key="1">
    <citation type="journal article" date="2020" name="Ecol. Evol.">
        <title>Genome structure and content of the rice root-knot nematode (Meloidogyne graminicola).</title>
        <authorList>
            <person name="Phan N.T."/>
            <person name="Danchin E.G.J."/>
            <person name="Klopp C."/>
            <person name="Perfus-Barbeoch L."/>
            <person name="Kozlowski D.K."/>
            <person name="Koutsovoulos G.D."/>
            <person name="Lopez-Roques C."/>
            <person name="Bouchez O."/>
            <person name="Zahm M."/>
            <person name="Besnard G."/>
            <person name="Bellafiore S."/>
        </authorList>
    </citation>
    <scope>NUCLEOTIDE SEQUENCE</scope>
    <source>
        <strain evidence="2">VN-18</strain>
    </source>
</reference>
<feature type="compositionally biased region" description="Polar residues" evidence="1">
    <location>
        <begin position="1155"/>
        <end position="1170"/>
    </location>
</feature>
<dbReference type="OrthoDB" id="5907611at2759"/>
<feature type="compositionally biased region" description="Basic and acidic residues" evidence="1">
    <location>
        <begin position="118"/>
        <end position="129"/>
    </location>
</feature>
<feature type="region of interest" description="Disordered" evidence="1">
    <location>
        <begin position="1398"/>
        <end position="1417"/>
    </location>
</feature>
<feature type="region of interest" description="Disordered" evidence="1">
    <location>
        <begin position="109"/>
        <end position="129"/>
    </location>
</feature>
<feature type="compositionally biased region" description="Low complexity" evidence="1">
    <location>
        <begin position="534"/>
        <end position="551"/>
    </location>
</feature>
<proteinExistence type="predicted"/>
<protein>
    <submittedName>
        <fullName evidence="2">Uncharacterized protein</fullName>
    </submittedName>
</protein>
<feature type="compositionally biased region" description="Polar residues" evidence="1">
    <location>
        <begin position="562"/>
        <end position="572"/>
    </location>
</feature>
<feature type="compositionally biased region" description="Polar residues" evidence="1">
    <location>
        <begin position="278"/>
        <end position="290"/>
    </location>
</feature>
<keyword evidence="3" id="KW-1185">Reference proteome</keyword>
<dbReference type="Proteomes" id="UP000605970">
    <property type="component" value="Unassembled WGS sequence"/>
</dbReference>